<dbReference type="PANTHER" id="PTHR37293">
    <property type="entry name" value="PHAGE REPLICATION PROTEIN-RELATED"/>
    <property type="match status" value="1"/>
</dbReference>
<keyword evidence="4" id="KW-1185">Reference proteome</keyword>
<sequence>MNYIKELNAFHDQTDVDKLSSSAVALWITMMQLNNKTGWKKEFAVPCSVILGKAGLAETSFKRARAELKKKGYIKHRSAGRNHAPYYEMISRVIEPWVNVGEAPGKDDPRDVQEGAGEASLFKRKEIKRKEKEGVGVYASAYEFYQENIGFLSPYIAERITLWCDEMSEELVIEAMKRAINNNKRFFQYCEGILQKWQSLGVRSLADVKAIEMESRSKAKKGFSAGSQTSCEVDIFEELRRGIEA</sequence>
<accession>A0ABW2JZB7</accession>
<dbReference type="RefSeq" id="WP_289215596.1">
    <property type="nucleotide sequence ID" value="NZ_JAPVRC010000003.1"/>
</dbReference>
<dbReference type="PANTHER" id="PTHR37293:SF9">
    <property type="entry name" value="PHI ETA ORF 22-LIKE PROTEIN"/>
    <property type="match status" value="1"/>
</dbReference>
<protein>
    <submittedName>
        <fullName evidence="3">DnaD domain-containing protein</fullName>
    </submittedName>
</protein>
<evidence type="ECO:0000313" key="4">
    <source>
        <dbReference type="Proteomes" id="UP001596494"/>
    </source>
</evidence>
<dbReference type="SUPFAM" id="SSF158499">
    <property type="entry name" value="DnaD domain-like"/>
    <property type="match status" value="1"/>
</dbReference>
<proteinExistence type="inferred from homology"/>
<dbReference type="Pfam" id="PF07261">
    <property type="entry name" value="DnaB_2"/>
    <property type="match status" value="1"/>
</dbReference>
<dbReference type="InterPro" id="IPR006343">
    <property type="entry name" value="DnaB/C_C"/>
</dbReference>
<dbReference type="Proteomes" id="UP001596494">
    <property type="component" value="Unassembled WGS sequence"/>
</dbReference>
<comment type="similarity">
    <text evidence="1">Belongs to the DnaB/DnaD family.</text>
</comment>
<reference evidence="4" key="1">
    <citation type="journal article" date="2019" name="Int. J. Syst. Evol. Microbiol.">
        <title>The Global Catalogue of Microorganisms (GCM) 10K type strain sequencing project: providing services to taxonomists for standard genome sequencing and annotation.</title>
        <authorList>
            <consortium name="The Broad Institute Genomics Platform"/>
            <consortium name="The Broad Institute Genome Sequencing Center for Infectious Disease"/>
            <person name="Wu L."/>
            <person name="Ma J."/>
        </authorList>
    </citation>
    <scope>NUCLEOTIDE SEQUENCE [LARGE SCALE GENOMIC DNA]</scope>
    <source>
        <strain evidence="4">CCUG 73951</strain>
    </source>
</reference>
<comment type="caution">
    <text evidence="3">The sequence shown here is derived from an EMBL/GenBank/DDBJ whole genome shotgun (WGS) entry which is preliminary data.</text>
</comment>
<dbReference type="NCBIfam" id="TIGR01446">
    <property type="entry name" value="DnaD_dom"/>
    <property type="match status" value="1"/>
</dbReference>
<evidence type="ECO:0000256" key="1">
    <source>
        <dbReference type="ARBA" id="ARBA00093462"/>
    </source>
</evidence>
<evidence type="ECO:0000313" key="3">
    <source>
        <dbReference type="EMBL" id="MFC7319824.1"/>
    </source>
</evidence>
<gene>
    <name evidence="3" type="ORF">ACFQMN_02845</name>
</gene>
<dbReference type="EMBL" id="JBHTBY010000001">
    <property type="protein sequence ID" value="MFC7319824.1"/>
    <property type="molecule type" value="Genomic_DNA"/>
</dbReference>
<dbReference type="InterPro" id="IPR034829">
    <property type="entry name" value="DnaD-like_sf"/>
</dbReference>
<dbReference type="Gene3D" id="1.10.10.630">
    <property type="entry name" value="DnaD domain-like"/>
    <property type="match status" value="1"/>
</dbReference>
<feature type="domain" description="DnaB/C C-terminal" evidence="2">
    <location>
        <begin position="142"/>
        <end position="210"/>
    </location>
</feature>
<evidence type="ECO:0000259" key="2">
    <source>
        <dbReference type="Pfam" id="PF07261"/>
    </source>
</evidence>
<organism evidence="3 4">
    <name type="scientific">Halobacillus campisalis</name>
    <dbReference type="NCBI Taxonomy" id="435909"/>
    <lineage>
        <taxon>Bacteria</taxon>
        <taxon>Bacillati</taxon>
        <taxon>Bacillota</taxon>
        <taxon>Bacilli</taxon>
        <taxon>Bacillales</taxon>
        <taxon>Bacillaceae</taxon>
        <taxon>Halobacillus</taxon>
    </lineage>
</organism>
<name>A0ABW2JZB7_9BACI</name>
<dbReference type="InterPro" id="IPR053162">
    <property type="entry name" value="DnaD"/>
</dbReference>